<dbReference type="InterPro" id="IPR055951">
    <property type="entry name" value="DUF7529"/>
</dbReference>
<dbReference type="GeneID" id="71927911"/>
<dbReference type="AlphaFoldDB" id="A0A8U0A0B3"/>
<dbReference type="KEGG" id="haad:MW046_07650"/>
<sequence length="153" mass="16891">MDTPIESVSEQWEAVIDDMEATANDYRAAGWTVVELHPGDVTPLPGEPPRFDVLVPDNEFDQLQTAVSEAAFDTTELYRAEDGGVTFVLTVTCDTDREVAVCCPLYYDRQTAIELSDRADDGLTTTIRTLADDRTIGIDYDDFDLSETESPSA</sequence>
<dbReference type="Proteomes" id="UP000831768">
    <property type="component" value="Chromosome"/>
</dbReference>
<dbReference type="RefSeq" id="WP_247992538.1">
    <property type="nucleotide sequence ID" value="NZ_CP096019.1"/>
</dbReference>
<gene>
    <name evidence="1" type="ORF">MW046_07650</name>
</gene>
<dbReference type="Pfam" id="PF24373">
    <property type="entry name" value="DUF7529"/>
    <property type="match status" value="1"/>
</dbReference>
<evidence type="ECO:0000313" key="1">
    <source>
        <dbReference type="EMBL" id="UPM41858.1"/>
    </source>
</evidence>
<proteinExistence type="predicted"/>
<dbReference type="EMBL" id="CP096019">
    <property type="protein sequence ID" value="UPM41858.1"/>
    <property type="molecule type" value="Genomic_DNA"/>
</dbReference>
<reference evidence="1" key="1">
    <citation type="submission" date="2022-04" db="EMBL/GenBank/DDBJ databases">
        <title>Halocatena sp. nov., isolated from a salt lake.</title>
        <authorList>
            <person name="Cui H.-L."/>
        </authorList>
    </citation>
    <scope>NUCLEOTIDE SEQUENCE</scope>
    <source>
        <strain evidence="1">AD-1</strain>
    </source>
</reference>
<keyword evidence="2" id="KW-1185">Reference proteome</keyword>
<accession>A0A8U0A0B3</accession>
<organism evidence="1 2">
    <name type="scientific">Halocatena salina</name>
    <dbReference type="NCBI Taxonomy" id="2934340"/>
    <lineage>
        <taxon>Archaea</taxon>
        <taxon>Methanobacteriati</taxon>
        <taxon>Methanobacteriota</taxon>
        <taxon>Stenosarchaea group</taxon>
        <taxon>Halobacteria</taxon>
        <taxon>Halobacteriales</taxon>
        <taxon>Natronomonadaceae</taxon>
        <taxon>Halocatena</taxon>
    </lineage>
</organism>
<name>A0A8U0A0B3_9EURY</name>
<evidence type="ECO:0000313" key="2">
    <source>
        <dbReference type="Proteomes" id="UP000831768"/>
    </source>
</evidence>
<protein>
    <submittedName>
        <fullName evidence="1">Uncharacterized protein</fullName>
    </submittedName>
</protein>